<feature type="region of interest" description="Disordered" evidence="1">
    <location>
        <begin position="26"/>
        <end position="89"/>
    </location>
</feature>
<dbReference type="EMBL" id="CDHN01000003">
    <property type="protein sequence ID" value="CEJ90124.1"/>
    <property type="molecule type" value="Genomic_DNA"/>
</dbReference>
<feature type="region of interest" description="Disordered" evidence="1">
    <location>
        <begin position="146"/>
        <end position="174"/>
    </location>
</feature>
<evidence type="ECO:0008006" key="4">
    <source>
        <dbReference type="Google" id="ProtNLM"/>
    </source>
</evidence>
<dbReference type="PANTHER" id="PTHR40069:SF1">
    <property type="entry name" value="YWBE PROTEIN"/>
    <property type="match status" value="1"/>
</dbReference>
<dbReference type="InterPro" id="IPR019240">
    <property type="entry name" value="DUF2196"/>
</dbReference>
<dbReference type="AlphaFoldDB" id="A0A0A1T5P0"/>
<organism evidence="2 3">
    <name type="scientific">[Torrubiella] hemipterigena</name>
    <dbReference type="NCBI Taxonomy" id="1531966"/>
    <lineage>
        <taxon>Eukaryota</taxon>
        <taxon>Fungi</taxon>
        <taxon>Dikarya</taxon>
        <taxon>Ascomycota</taxon>
        <taxon>Pezizomycotina</taxon>
        <taxon>Sordariomycetes</taxon>
        <taxon>Hypocreomycetidae</taxon>
        <taxon>Hypocreales</taxon>
        <taxon>Clavicipitaceae</taxon>
        <taxon>Clavicipitaceae incertae sedis</taxon>
        <taxon>'Torrubiella' clade</taxon>
    </lineage>
</organism>
<dbReference type="PANTHER" id="PTHR40069">
    <property type="entry name" value="YWBE PROTEIN"/>
    <property type="match status" value="1"/>
</dbReference>
<evidence type="ECO:0000313" key="2">
    <source>
        <dbReference type="EMBL" id="CEJ90124.1"/>
    </source>
</evidence>
<dbReference type="Proteomes" id="UP000039046">
    <property type="component" value="Unassembled WGS sequence"/>
</dbReference>
<keyword evidence="3" id="KW-1185">Reference proteome</keyword>
<protein>
    <recommendedName>
        <fullName evidence="4">UBZ4-type domain-containing protein</fullName>
    </recommendedName>
</protein>
<dbReference type="NCBIfam" id="TIGR03833">
    <property type="entry name" value="YwbE family protein"/>
    <property type="match status" value="1"/>
</dbReference>
<evidence type="ECO:0000313" key="3">
    <source>
        <dbReference type="Proteomes" id="UP000039046"/>
    </source>
</evidence>
<dbReference type="Pfam" id="PF09962">
    <property type="entry name" value="DUF2196"/>
    <property type="match status" value="1"/>
</dbReference>
<feature type="compositionally biased region" description="Polar residues" evidence="1">
    <location>
        <begin position="76"/>
        <end position="89"/>
    </location>
</feature>
<feature type="compositionally biased region" description="Low complexity" evidence="1">
    <location>
        <begin position="156"/>
        <end position="167"/>
    </location>
</feature>
<dbReference type="OrthoDB" id="20105at2759"/>
<proteinExistence type="predicted"/>
<evidence type="ECO:0000256" key="1">
    <source>
        <dbReference type="SAM" id="MobiDB-lite"/>
    </source>
</evidence>
<sequence>MRWRLVTRRTIPHLFSSFLRTRSIYRATSTAMNRPRNKQPRPNRDGDGGNSGSRGGHRGGYRGGRGNGQARGNKNWTPGTPQQAAGTVPNIQTVVPGAAVFIILKDDQPTGQETAGIVAQVLTKGNHPRGIKVRLQDGQVGRVQRMGTVDSSQQDASSGYTGAASSSRPPRRDFSHKYTDVRLDEHEYPSELPTRSLADFMPAFRDPSPPPPQAATGPVIKCPFCDEFEGDEPAVTHHIDEAHLAG</sequence>
<gene>
    <name evidence="2" type="ORF">VHEMI05928</name>
</gene>
<reference evidence="2 3" key="1">
    <citation type="journal article" date="2015" name="Genome Announc.">
        <title>Draft Genome Sequence and Gene Annotation of the Entomopathogenic Fungus Verticillium hemipterigenum.</title>
        <authorList>
            <person name="Horn F."/>
            <person name="Habel A."/>
            <person name="Scharf D.H."/>
            <person name="Dworschak J."/>
            <person name="Brakhage A.A."/>
            <person name="Guthke R."/>
            <person name="Hertweck C."/>
            <person name="Linde J."/>
        </authorList>
    </citation>
    <scope>NUCLEOTIDE SEQUENCE [LARGE SCALE GENOMIC DNA]</scope>
</reference>
<name>A0A0A1T5P0_9HYPO</name>
<dbReference type="HOGENOM" id="CLU_085124_0_0_1"/>
<accession>A0A0A1T5P0</accession>